<dbReference type="GO" id="GO:0015031">
    <property type="term" value="P:protein transport"/>
    <property type="evidence" value="ECO:0007669"/>
    <property type="project" value="UniProtKB-KW"/>
</dbReference>
<accession>A0A1U7LPY8</accession>
<dbReference type="Pfam" id="PF03169">
    <property type="entry name" value="OPT"/>
    <property type="match status" value="1"/>
</dbReference>
<dbReference type="PANTHER" id="PTHR22601">
    <property type="entry name" value="ISP4 LIKE PROTEIN"/>
    <property type="match status" value="1"/>
</dbReference>
<feature type="transmembrane region" description="Helical" evidence="9">
    <location>
        <begin position="143"/>
        <end position="166"/>
    </location>
</feature>
<proteinExistence type="inferred from homology"/>
<dbReference type="InterPro" id="IPR004648">
    <property type="entry name" value="Oligpept_transpt"/>
</dbReference>
<keyword evidence="3" id="KW-0813">Transport</keyword>
<keyword evidence="6" id="KW-0653">Protein transport</keyword>
<dbReference type="Proteomes" id="UP000186594">
    <property type="component" value="Unassembled WGS sequence"/>
</dbReference>
<evidence type="ECO:0000256" key="8">
    <source>
        <dbReference type="ARBA" id="ARBA00023136"/>
    </source>
</evidence>
<evidence type="ECO:0000256" key="6">
    <source>
        <dbReference type="ARBA" id="ARBA00022927"/>
    </source>
</evidence>
<dbReference type="OrthoDB" id="9986677at2759"/>
<keyword evidence="4 9" id="KW-0812">Transmembrane</keyword>
<comment type="subcellular location">
    <subcellularLocation>
        <location evidence="1">Membrane</location>
        <topology evidence="1">Multi-pass membrane protein</topology>
    </subcellularLocation>
</comment>
<evidence type="ECO:0000256" key="2">
    <source>
        <dbReference type="ARBA" id="ARBA00008807"/>
    </source>
</evidence>
<keyword evidence="7 9" id="KW-1133">Transmembrane helix</keyword>
<keyword evidence="8 9" id="KW-0472">Membrane</keyword>
<evidence type="ECO:0000256" key="5">
    <source>
        <dbReference type="ARBA" id="ARBA00022856"/>
    </source>
</evidence>
<dbReference type="InterPro" id="IPR004813">
    <property type="entry name" value="OPT"/>
</dbReference>
<evidence type="ECO:0000313" key="11">
    <source>
        <dbReference type="Proteomes" id="UP000186594"/>
    </source>
</evidence>
<evidence type="ECO:0000256" key="7">
    <source>
        <dbReference type="ARBA" id="ARBA00022989"/>
    </source>
</evidence>
<comment type="similarity">
    <text evidence="2">Belongs to the oligopeptide OPT transporter family.</text>
</comment>
<evidence type="ECO:0000256" key="4">
    <source>
        <dbReference type="ARBA" id="ARBA00022692"/>
    </source>
</evidence>
<evidence type="ECO:0000313" key="10">
    <source>
        <dbReference type="EMBL" id="OLL24736.1"/>
    </source>
</evidence>
<organism evidence="10 11">
    <name type="scientific">Neolecta irregularis (strain DAH-3)</name>
    <dbReference type="NCBI Taxonomy" id="1198029"/>
    <lineage>
        <taxon>Eukaryota</taxon>
        <taxon>Fungi</taxon>
        <taxon>Dikarya</taxon>
        <taxon>Ascomycota</taxon>
        <taxon>Taphrinomycotina</taxon>
        <taxon>Neolectales</taxon>
        <taxon>Neolectaceae</taxon>
        <taxon>Neolecta</taxon>
    </lineage>
</organism>
<dbReference type="GO" id="GO:0035673">
    <property type="term" value="F:oligopeptide transmembrane transporter activity"/>
    <property type="evidence" value="ECO:0007669"/>
    <property type="project" value="InterPro"/>
</dbReference>
<name>A0A1U7LPY8_NEOID</name>
<evidence type="ECO:0000256" key="3">
    <source>
        <dbReference type="ARBA" id="ARBA00022448"/>
    </source>
</evidence>
<gene>
    <name evidence="10" type="ORF">NEOLI_004644</name>
</gene>
<evidence type="ECO:0000256" key="9">
    <source>
        <dbReference type="SAM" id="Phobius"/>
    </source>
</evidence>
<comment type="caution">
    <text evidence="10">The sequence shown here is derived from an EMBL/GenBank/DDBJ whole genome shotgun (WGS) entry which is preliminary data.</text>
</comment>
<dbReference type="EMBL" id="LXFE01000646">
    <property type="protein sequence ID" value="OLL24736.1"/>
    <property type="molecule type" value="Genomic_DNA"/>
</dbReference>
<keyword evidence="5" id="KW-0571">Peptide transport</keyword>
<dbReference type="AlphaFoldDB" id="A0A1U7LPY8"/>
<sequence length="230" mass="26492">MCGMQNTCHYIPQRITYSIPTPAEYSIYDNIGSPYDISRIMNEDFTLDLEKYKAYSPVFLPPSYALTYGIEFAAMTSTLVHILLYYREQIVRQWKSSKSDADDVHFRLMQAYQEVPMWWYLAILVYSIFRTFTKHSYQTQLRWYGLVVALGITGLTLVPIGIILAITNAAPSIFLLCQILAGYMFPGRPMANNLMVVYGRQCFALKSLFEAIYHLRKRSTLLAILKLGIT</sequence>
<keyword evidence="11" id="KW-1185">Reference proteome</keyword>
<feature type="transmembrane region" description="Helical" evidence="9">
    <location>
        <begin position="65"/>
        <end position="86"/>
    </location>
</feature>
<evidence type="ECO:0000256" key="1">
    <source>
        <dbReference type="ARBA" id="ARBA00004141"/>
    </source>
</evidence>
<protein>
    <submittedName>
        <fullName evidence="10">Oligopeptide transporter 1</fullName>
    </submittedName>
</protein>
<reference evidence="10 11" key="1">
    <citation type="submission" date="2016-04" db="EMBL/GenBank/DDBJ databases">
        <title>Evolutionary innovation and constraint leading to complex multicellularity in the Ascomycota.</title>
        <authorList>
            <person name="Cisse O."/>
            <person name="Nguyen A."/>
            <person name="Hewitt D.A."/>
            <person name="Jedd G."/>
            <person name="Stajich J.E."/>
        </authorList>
    </citation>
    <scope>NUCLEOTIDE SEQUENCE [LARGE SCALE GENOMIC DNA]</scope>
    <source>
        <strain evidence="10 11">DAH-3</strain>
    </source>
</reference>
<dbReference type="GO" id="GO:0016020">
    <property type="term" value="C:membrane"/>
    <property type="evidence" value="ECO:0007669"/>
    <property type="project" value="UniProtKB-SubCell"/>
</dbReference>
<feature type="transmembrane region" description="Helical" evidence="9">
    <location>
        <begin position="117"/>
        <end position="137"/>
    </location>
</feature>